<gene>
    <name evidence="2" type="ORF">I8J34_06510</name>
</gene>
<feature type="transmembrane region" description="Helical" evidence="1">
    <location>
        <begin position="71"/>
        <end position="91"/>
    </location>
</feature>
<accession>A0A944D963</accession>
<dbReference type="Proteomes" id="UP000694660">
    <property type="component" value="Unassembled WGS sequence"/>
</dbReference>
<reference evidence="3" key="1">
    <citation type="journal article" date="2022" name="ISME J.">
        <title>Genetic and phylogenetic analysis of dissimilatory iodate-reducing bacteria identifies potential niches across the world's oceans.</title>
        <authorList>
            <person name="Reyes-Umana V."/>
            <person name="Henning Z."/>
            <person name="Lee K."/>
            <person name="Barnum T.P."/>
            <person name="Coates J.D."/>
        </authorList>
    </citation>
    <scope>NUCLEOTIDE SEQUENCE [LARGE SCALE GENOMIC DNA]</scope>
    <source>
        <strain evidence="3">IR12</strain>
    </source>
</reference>
<keyword evidence="3" id="KW-1185">Reference proteome</keyword>
<protein>
    <submittedName>
        <fullName evidence="2">Iron transporter</fullName>
    </submittedName>
</protein>
<organism evidence="2 3">
    <name type="scientific">Denitromonas iodatirespirans</name>
    <dbReference type="NCBI Taxonomy" id="2795389"/>
    <lineage>
        <taxon>Bacteria</taxon>
        <taxon>Pseudomonadati</taxon>
        <taxon>Pseudomonadota</taxon>
        <taxon>Betaproteobacteria</taxon>
        <taxon>Rhodocyclales</taxon>
        <taxon>Zoogloeaceae</taxon>
        <taxon>Denitromonas</taxon>
    </lineage>
</organism>
<keyword evidence="1" id="KW-1133">Transmembrane helix</keyword>
<feature type="transmembrane region" description="Helical" evidence="1">
    <location>
        <begin position="45"/>
        <end position="65"/>
    </location>
</feature>
<dbReference type="AlphaFoldDB" id="A0A944D963"/>
<keyword evidence="1" id="KW-0472">Membrane</keyword>
<name>A0A944D963_DENI1</name>
<evidence type="ECO:0000256" key="1">
    <source>
        <dbReference type="SAM" id="Phobius"/>
    </source>
</evidence>
<dbReference type="RefSeq" id="WP_214360577.1">
    <property type="nucleotide sequence ID" value="NZ_JAEKFT010000005.1"/>
</dbReference>
<evidence type="ECO:0000313" key="2">
    <source>
        <dbReference type="EMBL" id="MBT0960826.1"/>
    </source>
</evidence>
<proteinExistence type="predicted"/>
<evidence type="ECO:0000313" key="3">
    <source>
        <dbReference type="Proteomes" id="UP000694660"/>
    </source>
</evidence>
<dbReference type="EMBL" id="JAEKFT010000005">
    <property type="protein sequence ID" value="MBT0960826.1"/>
    <property type="molecule type" value="Genomic_DNA"/>
</dbReference>
<comment type="caution">
    <text evidence="2">The sequence shown here is derived from an EMBL/GenBank/DDBJ whole genome shotgun (WGS) entry which is preliminary data.</text>
</comment>
<feature type="transmembrane region" description="Helical" evidence="1">
    <location>
        <begin position="12"/>
        <end position="38"/>
    </location>
</feature>
<sequence length="97" mass="9992">MTRRAGLIVSRVLAAVGAGYAFTASVVALVAVALPAIFGMARSEAVVLAAMLGFVIYLLALLWAAVEPRLWWVWAGLIGGAAVSWALSLAARLPVAG</sequence>
<keyword evidence="1" id="KW-0812">Transmembrane</keyword>